<organism evidence="3 4">
    <name type="scientific">Microbulbifer celer</name>
    <dbReference type="NCBI Taxonomy" id="435905"/>
    <lineage>
        <taxon>Bacteria</taxon>
        <taxon>Pseudomonadati</taxon>
        <taxon>Pseudomonadota</taxon>
        <taxon>Gammaproteobacteria</taxon>
        <taxon>Cellvibrionales</taxon>
        <taxon>Microbulbiferaceae</taxon>
        <taxon>Microbulbifer</taxon>
    </lineage>
</organism>
<dbReference type="RefSeq" id="WP_230437719.1">
    <property type="nucleotide sequence ID" value="NZ_CP087715.1"/>
</dbReference>
<dbReference type="InterPro" id="IPR012373">
    <property type="entry name" value="Ferrdict_sens_TM"/>
</dbReference>
<dbReference type="Gene3D" id="2.60.120.1440">
    <property type="match status" value="1"/>
</dbReference>
<accession>A0ABW3U587</accession>
<dbReference type="PANTHER" id="PTHR30273:SF2">
    <property type="entry name" value="PROTEIN FECR"/>
    <property type="match status" value="1"/>
</dbReference>
<dbReference type="InterPro" id="IPR006860">
    <property type="entry name" value="FecR"/>
</dbReference>
<dbReference type="EMBL" id="JBHTLR010000004">
    <property type="protein sequence ID" value="MFD1215544.1"/>
    <property type="molecule type" value="Genomic_DNA"/>
</dbReference>
<protein>
    <submittedName>
        <fullName evidence="3">FecR family protein</fullName>
    </submittedName>
</protein>
<keyword evidence="4" id="KW-1185">Reference proteome</keyword>
<evidence type="ECO:0000259" key="2">
    <source>
        <dbReference type="Pfam" id="PF16220"/>
    </source>
</evidence>
<comment type="caution">
    <text evidence="3">The sequence shown here is derived from an EMBL/GenBank/DDBJ whole genome shotgun (WGS) entry which is preliminary data.</text>
</comment>
<proteinExistence type="predicted"/>
<evidence type="ECO:0000313" key="4">
    <source>
        <dbReference type="Proteomes" id="UP001597264"/>
    </source>
</evidence>
<reference evidence="4" key="1">
    <citation type="journal article" date="2019" name="Int. J. Syst. Evol. Microbiol.">
        <title>The Global Catalogue of Microorganisms (GCM) 10K type strain sequencing project: providing services to taxonomists for standard genome sequencing and annotation.</title>
        <authorList>
            <consortium name="The Broad Institute Genomics Platform"/>
            <consortium name="The Broad Institute Genome Sequencing Center for Infectious Disease"/>
            <person name="Wu L."/>
            <person name="Ma J."/>
        </authorList>
    </citation>
    <scope>NUCLEOTIDE SEQUENCE [LARGE SCALE GENOMIC DNA]</scope>
    <source>
        <strain evidence="4">CCUG 54356</strain>
    </source>
</reference>
<feature type="domain" description="FecR N-terminal" evidence="2">
    <location>
        <begin position="16"/>
        <end position="58"/>
    </location>
</feature>
<dbReference type="PIRSF" id="PIRSF018266">
    <property type="entry name" value="FecR"/>
    <property type="match status" value="1"/>
</dbReference>
<dbReference type="Pfam" id="PF16220">
    <property type="entry name" value="DUF4880"/>
    <property type="match status" value="1"/>
</dbReference>
<dbReference type="Gene3D" id="3.55.50.30">
    <property type="match status" value="1"/>
</dbReference>
<name>A0ABW3U587_9GAMM</name>
<dbReference type="InterPro" id="IPR032623">
    <property type="entry name" value="FecR_N"/>
</dbReference>
<gene>
    <name evidence="3" type="ORF">ACFQ2X_02935</name>
</gene>
<evidence type="ECO:0000313" key="3">
    <source>
        <dbReference type="EMBL" id="MFD1215544.1"/>
    </source>
</evidence>
<feature type="domain" description="FecR protein" evidence="1">
    <location>
        <begin position="152"/>
        <end position="242"/>
    </location>
</feature>
<dbReference type="Pfam" id="PF04773">
    <property type="entry name" value="FecR"/>
    <property type="match status" value="1"/>
</dbReference>
<evidence type="ECO:0000259" key="1">
    <source>
        <dbReference type="Pfam" id="PF04773"/>
    </source>
</evidence>
<dbReference type="PANTHER" id="PTHR30273">
    <property type="entry name" value="PERIPLASMIC SIGNAL SENSOR AND SIGMA FACTOR ACTIVATOR FECR-RELATED"/>
    <property type="match status" value="1"/>
</dbReference>
<dbReference type="Proteomes" id="UP001597264">
    <property type="component" value="Unassembled WGS sequence"/>
</dbReference>
<sequence>MNPQEVQDVHSEDRLDQACTWIARLRSDSISQADRRAFAAWMAASEENHKAFDEMAELWGDLGALSHLPLDELYPESVPSAQFREQTGAGCSGATDAFNTGKAQAGKARESTGSWHLPQWLMGGSAVAACLAVALWVGNQWLRQSPVQQQMYTTAVGETRILSLPDGSEVQLNTNSELIVNFSREERRTQLVRGEAYFDVARQTARPFTVAAGRANIRVLGTRFNVERNPENTRVSVTGGTVAVSESRSAHGLQPDSVKLTRNQKVSVSQSGLGNVDRTSEDEAIDWIHGQLVFDETPLTEALEELNRYLKVPAAAAPGAGERRLSGTFELTDPESTLSAIATALDLDTDTSDPKLTLLSPKSN</sequence>